<organism evidence="1 2">
    <name type="scientific">Pluteus cervinus</name>
    <dbReference type="NCBI Taxonomy" id="181527"/>
    <lineage>
        <taxon>Eukaryota</taxon>
        <taxon>Fungi</taxon>
        <taxon>Dikarya</taxon>
        <taxon>Basidiomycota</taxon>
        <taxon>Agaricomycotina</taxon>
        <taxon>Agaricomycetes</taxon>
        <taxon>Agaricomycetidae</taxon>
        <taxon>Agaricales</taxon>
        <taxon>Pluteineae</taxon>
        <taxon>Pluteaceae</taxon>
        <taxon>Pluteus</taxon>
    </lineage>
</organism>
<dbReference type="EMBL" id="ML208267">
    <property type="protein sequence ID" value="TFK74698.1"/>
    <property type="molecule type" value="Genomic_DNA"/>
</dbReference>
<name>A0ACD3B9B6_9AGAR</name>
<evidence type="ECO:0000313" key="1">
    <source>
        <dbReference type="EMBL" id="TFK74698.1"/>
    </source>
</evidence>
<sequence>MFFISRLLQFFISLWSFIVRTSKYFFKSKSSPSPTPPLRPDTQRPVISSPSPSLLSCSIMFPSVPLELYNLRRVDPAALRGEDIRGRPQNVDIDVFHTPPSDMPYRRPFSFSRGRNSKDLNPPPAPVLGHIAVFTDDDKNTPILNSHLPTGIPFTNPFEASYRTPPTLLGHNEDEGVPSLSWSSYPSPVTTNGPPTPNPSTELLGSRSVTGHSDDTSAEHERKGEFLSPMEALSPRCRYSKSLADVELDPSCIQRPSSPIPDDLDSDVDQNVEGDAPGKELGAHTRDETQLEMMDYVLEQERRAIMGMFKSGFDDDEELLEAQRKRLSIIYEDSAEEGSVKPRRKRRTDQEMVEQLKTNSTSPMPTILIPTRIPQPQLRENRPHHSYQEQQHRCSTISHSIYDPYFNSYTETDINDESYGVPTLNTTLTETETDLRTSPPGSGPTTPDSPLARPFIVYEPGTPTRGYFAGMKTLDLDHLPSTPSPAPPVDADVGDEEAAKIGYAESSYIRVSNSVLKLQEQVGVDRNGFVVEETFKAVGPSYSPPTTIPSITTTAPLLTDDFVNVMDVAVQLVDEEIAAAQEEFRSVYDPEEQNGNFEGMFFNKLLRRSGGDWKDVVMREARRSWGPQVTKNDVIIPAATGLSTPNPNYTWKEPTVLLTSSVSAGTIRRSSTWSNTTTTVASGPSLRKSHPTSYQDLFTSSRFACSPLSSIEKLDFFSSSPGWSLFSIDEASTTNSELSSSRRKDKRKRASREKGGKTKGGRDKENWGKSLKSGSTPRLSTRPQPSVKPLCDAKRNVVISHVPFKPSVGVIEHVLLSTEMVSEVVLASNPSLDTPCCTPSTSASLLATDETVQDLSSTTISQITVDGGRNSDVSSDTAVSQELEDNVRLVADLLSEKDNAKDADDKSRFRLSLFPSLNPAYGDVNAFDNDRDGSSSSSCYSSGQTQDSRSSSSHHSDEDEESPPLECNGRRKTLSLTLSLPFRNSISSRSIINLDIEPDSPAEPPVHHPFDLRNFGVAGTSTTRREEGALGRRSKAMDDILALLDEVCCQSAELITDDGCIGKKQLGSGTSSPVLEHFHAL</sequence>
<evidence type="ECO:0000313" key="2">
    <source>
        <dbReference type="Proteomes" id="UP000308600"/>
    </source>
</evidence>
<protein>
    <submittedName>
        <fullName evidence="1">Uncharacterized protein</fullName>
    </submittedName>
</protein>
<accession>A0ACD3B9B6</accession>
<dbReference type="Proteomes" id="UP000308600">
    <property type="component" value="Unassembled WGS sequence"/>
</dbReference>
<gene>
    <name evidence="1" type="ORF">BDN72DRAFT_672721</name>
</gene>
<reference evidence="1 2" key="1">
    <citation type="journal article" date="2019" name="Nat. Ecol. Evol.">
        <title>Megaphylogeny resolves global patterns of mushroom evolution.</title>
        <authorList>
            <person name="Varga T."/>
            <person name="Krizsan K."/>
            <person name="Foldi C."/>
            <person name="Dima B."/>
            <person name="Sanchez-Garcia M."/>
            <person name="Sanchez-Ramirez S."/>
            <person name="Szollosi G.J."/>
            <person name="Szarkandi J.G."/>
            <person name="Papp V."/>
            <person name="Albert L."/>
            <person name="Andreopoulos W."/>
            <person name="Angelini C."/>
            <person name="Antonin V."/>
            <person name="Barry K.W."/>
            <person name="Bougher N.L."/>
            <person name="Buchanan P."/>
            <person name="Buyck B."/>
            <person name="Bense V."/>
            <person name="Catcheside P."/>
            <person name="Chovatia M."/>
            <person name="Cooper J."/>
            <person name="Damon W."/>
            <person name="Desjardin D."/>
            <person name="Finy P."/>
            <person name="Geml J."/>
            <person name="Haridas S."/>
            <person name="Hughes K."/>
            <person name="Justo A."/>
            <person name="Karasinski D."/>
            <person name="Kautmanova I."/>
            <person name="Kiss B."/>
            <person name="Kocsube S."/>
            <person name="Kotiranta H."/>
            <person name="LaButti K.M."/>
            <person name="Lechner B.E."/>
            <person name="Liimatainen K."/>
            <person name="Lipzen A."/>
            <person name="Lukacs Z."/>
            <person name="Mihaltcheva S."/>
            <person name="Morgado L.N."/>
            <person name="Niskanen T."/>
            <person name="Noordeloos M.E."/>
            <person name="Ohm R.A."/>
            <person name="Ortiz-Santana B."/>
            <person name="Ovrebo C."/>
            <person name="Racz N."/>
            <person name="Riley R."/>
            <person name="Savchenko A."/>
            <person name="Shiryaev A."/>
            <person name="Soop K."/>
            <person name="Spirin V."/>
            <person name="Szebenyi C."/>
            <person name="Tomsovsky M."/>
            <person name="Tulloss R.E."/>
            <person name="Uehling J."/>
            <person name="Grigoriev I.V."/>
            <person name="Vagvolgyi C."/>
            <person name="Papp T."/>
            <person name="Martin F.M."/>
            <person name="Miettinen O."/>
            <person name="Hibbett D.S."/>
            <person name="Nagy L.G."/>
        </authorList>
    </citation>
    <scope>NUCLEOTIDE SEQUENCE [LARGE SCALE GENOMIC DNA]</scope>
    <source>
        <strain evidence="1 2">NL-1719</strain>
    </source>
</reference>
<keyword evidence="2" id="KW-1185">Reference proteome</keyword>
<proteinExistence type="predicted"/>